<reference evidence="2" key="1">
    <citation type="submission" date="2020-04" db="EMBL/GenBank/DDBJ databases">
        <title>Analysis of mating type loci in Filobasidium floriforme.</title>
        <authorList>
            <person name="Nowrousian M."/>
        </authorList>
    </citation>
    <scope>NUCLEOTIDE SEQUENCE</scope>
    <source>
        <strain evidence="2">CBS 6242</strain>
    </source>
</reference>
<feature type="compositionally biased region" description="Basic and acidic residues" evidence="1">
    <location>
        <begin position="680"/>
        <end position="694"/>
    </location>
</feature>
<feature type="region of interest" description="Disordered" evidence="1">
    <location>
        <begin position="299"/>
        <end position="487"/>
    </location>
</feature>
<keyword evidence="3" id="KW-1185">Reference proteome</keyword>
<feature type="compositionally biased region" description="Polar residues" evidence="1">
    <location>
        <begin position="129"/>
        <end position="142"/>
    </location>
</feature>
<feature type="compositionally biased region" description="Basic and acidic residues" evidence="1">
    <location>
        <begin position="529"/>
        <end position="544"/>
    </location>
</feature>
<feature type="region of interest" description="Disordered" evidence="1">
    <location>
        <begin position="675"/>
        <end position="1079"/>
    </location>
</feature>
<feature type="compositionally biased region" description="Gly residues" evidence="1">
    <location>
        <begin position="326"/>
        <end position="342"/>
    </location>
</feature>
<feature type="compositionally biased region" description="Acidic residues" evidence="1">
    <location>
        <begin position="781"/>
        <end position="792"/>
    </location>
</feature>
<dbReference type="EMBL" id="JABELV010000017">
    <property type="protein sequence ID" value="KAG7566987.1"/>
    <property type="molecule type" value="Genomic_DNA"/>
</dbReference>
<feature type="compositionally biased region" description="Basic residues" evidence="1">
    <location>
        <begin position="801"/>
        <end position="813"/>
    </location>
</feature>
<name>A0A8K0JQ01_9TREE</name>
<sequence length="1167" mass="124537">MSNPGQMGRPTGQPAAPPGPPVVQRRRQNATGGLFKVKKKNPYAQARVASGSGTNAEAGAGPGQGVDAGANGSSQGSQGNPGGAISTSNPVDGALTSARPTNPALGSTPGRSVTPIPGRLVPGRPTPGTPSNTAGRAGSSQGSPRTSTASASSAARPLQQPPQPTYTDYPIYLLPRVPSTNPSATTDPLLRALPFPTSLNVIHIRHPPSALLPLPDLSNPAGQLYLNRKDPSAPPPPDPRILQERNEERERIAQVKTPVRQADGTWRVRMWDWANKGEKKDENGETVWKEAADPSMIAPDLVEKAPVDKWKNKGKKGGKFGKRGGRGGGGGSRGGKSGGAAGEGRVNVKMREQALMYRLHDGRHDLPSDTDSGDSDSEEDKEKDKDNNDRPEDEETATTKGKKNKKKATTNADDESPKKERKVKGKTYKRTLAIANARNREKNPFVLEGHFGTEPMLPVPPPGAVSVPAAEPGSNDPSMPAQPPVPERQKLRYVSNAISDVKDRYVALLFNKSDVGLRWVGREYTFGVRTEEKRDEREGQEGGRSRWGPRGTRRGQAASGAGAGAVRNPADAAAAAAAVAAGGSTEDVDMELYRPGSAMSDVKPHLQDTGDNPDAFPRMYPSASNRDMPDIKPKIEVKPDPDAYGGRRGRGRDTKPLMTTLADKLAKFEQSDYSYAKTGSGRDIDHDAAEEIQRGRQRVRRGVQKWEDDDFETRGRRGATGRGDVERGAGEDWDVEYTGEQDDEEEVLVNAEEEEFARERDARIKEEYDLANANVGLLQRDEEEDSDDSDDLFGERAEAKKKLKKRERRLKRKLAGENSDESLSESEEESESSSDESDITAPTEEEDVKPDINALNAATASPTKDKGKQRSISPASRKASSPSAPVKREASPAGSSGRTLSVDRGAGHALAARRALSPAGSRASVEPGSGSRGKKRKGPPAQNTAPPESGSGRPSTPLSKKARANTEGPSPSSSGHSTPIGTDFAIQPIDAPVVSGTGGPASAATGHTPTPAKKHKARGKKSKTGAEGSITPDTPRSSSVNAGRYGSPAPSSSRQGSPAPSAGGRTQSRGPKKSTLSPQEIEAEMSRLRVATYPGALTARMVRDVLVTAGRPLDGRQLWEATTRLEPADLTKEQKVENQARLKNICKYFCLKTAPDNLYSWNESQRA</sequence>
<feature type="compositionally biased region" description="Low complexity" evidence="1">
    <location>
        <begin position="907"/>
        <end position="916"/>
    </location>
</feature>
<feature type="region of interest" description="Disordered" evidence="1">
    <location>
        <begin position="1"/>
        <end position="170"/>
    </location>
</feature>
<feature type="compositionally biased region" description="Basic residues" evidence="1">
    <location>
        <begin position="419"/>
        <end position="429"/>
    </location>
</feature>
<feature type="compositionally biased region" description="Basic and acidic residues" evidence="1">
    <location>
        <begin position="627"/>
        <end position="641"/>
    </location>
</feature>
<feature type="region of interest" description="Disordered" evidence="1">
    <location>
        <begin position="222"/>
        <end position="241"/>
    </location>
</feature>
<dbReference type="Proteomes" id="UP000812966">
    <property type="component" value="Unassembled WGS sequence"/>
</dbReference>
<feature type="compositionally biased region" description="Basic and acidic residues" evidence="1">
    <location>
        <begin position="301"/>
        <end position="311"/>
    </location>
</feature>
<feature type="compositionally biased region" description="Polar residues" evidence="1">
    <location>
        <begin position="941"/>
        <end position="958"/>
    </location>
</feature>
<feature type="compositionally biased region" description="Basic and acidic residues" evidence="1">
    <location>
        <begin position="757"/>
        <end position="768"/>
    </location>
</feature>
<feature type="compositionally biased region" description="Low complexity" evidence="1">
    <location>
        <begin position="871"/>
        <end position="885"/>
    </location>
</feature>
<dbReference type="AlphaFoldDB" id="A0A8K0JQ01"/>
<evidence type="ECO:0000256" key="1">
    <source>
        <dbReference type="SAM" id="MobiDB-lite"/>
    </source>
</evidence>
<feature type="compositionally biased region" description="Low complexity" evidence="1">
    <location>
        <begin position="966"/>
        <end position="982"/>
    </location>
</feature>
<feature type="compositionally biased region" description="Acidic residues" evidence="1">
    <location>
        <begin position="731"/>
        <end position="756"/>
    </location>
</feature>
<feature type="compositionally biased region" description="Low complexity" evidence="1">
    <location>
        <begin position="143"/>
        <end position="157"/>
    </location>
</feature>
<accession>A0A8K0JQ01</accession>
<feature type="compositionally biased region" description="Basic and acidic residues" evidence="1">
    <location>
        <begin position="380"/>
        <end position="390"/>
    </location>
</feature>
<feature type="compositionally biased region" description="Low complexity" evidence="1">
    <location>
        <begin position="1000"/>
        <end position="1011"/>
    </location>
</feature>
<feature type="compositionally biased region" description="Low complexity" evidence="1">
    <location>
        <begin position="554"/>
        <end position="583"/>
    </location>
</feature>
<feature type="compositionally biased region" description="Basic residues" evidence="1">
    <location>
        <begin position="1012"/>
        <end position="1023"/>
    </location>
</feature>
<feature type="compositionally biased region" description="Basic and acidic residues" evidence="1">
    <location>
        <begin position="358"/>
        <end position="367"/>
    </location>
</feature>
<feature type="compositionally biased region" description="Basic residues" evidence="1">
    <location>
        <begin position="312"/>
        <end position="325"/>
    </location>
</feature>
<feature type="compositionally biased region" description="Acidic residues" evidence="1">
    <location>
        <begin position="818"/>
        <end position="848"/>
    </location>
</feature>
<gene>
    <name evidence="2" type="ORF">FFLO_01246</name>
</gene>
<evidence type="ECO:0000313" key="2">
    <source>
        <dbReference type="EMBL" id="KAG7566987.1"/>
    </source>
</evidence>
<feature type="compositionally biased region" description="Polar residues" evidence="1">
    <location>
        <begin position="1031"/>
        <end position="1041"/>
    </location>
</feature>
<evidence type="ECO:0000313" key="3">
    <source>
        <dbReference type="Proteomes" id="UP000812966"/>
    </source>
</evidence>
<organism evidence="2 3">
    <name type="scientific">Filobasidium floriforme</name>
    <dbReference type="NCBI Taxonomy" id="5210"/>
    <lineage>
        <taxon>Eukaryota</taxon>
        <taxon>Fungi</taxon>
        <taxon>Dikarya</taxon>
        <taxon>Basidiomycota</taxon>
        <taxon>Agaricomycotina</taxon>
        <taxon>Tremellomycetes</taxon>
        <taxon>Filobasidiales</taxon>
        <taxon>Filobasidiaceae</taxon>
        <taxon>Filobasidium</taxon>
    </lineage>
</organism>
<protein>
    <recommendedName>
        <fullName evidence="4">Transcription initiation factor IIF subunit alpha</fullName>
    </recommendedName>
</protein>
<feature type="region of interest" description="Disordered" evidence="1">
    <location>
        <begin position="526"/>
        <end position="657"/>
    </location>
</feature>
<proteinExistence type="predicted"/>
<evidence type="ECO:0008006" key="4">
    <source>
        <dbReference type="Google" id="ProtNLM"/>
    </source>
</evidence>
<feature type="compositionally biased region" description="Polar residues" evidence="1">
    <location>
        <begin position="1049"/>
        <end position="1078"/>
    </location>
</feature>
<feature type="compositionally biased region" description="Low complexity" evidence="1">
    <location>
        <begin position="68"/>
        <end position="78"/>
    </location>
</feature>
<comment type="caution">
    <text evidence="2">The sequence shown here is derived from an EMBL/GenBank/DDBJ whole genome shotgun (WGS) entry which is preliminary data.</text>
</comment>